<dbReference type="GO" id="GO:0006353">
    <property type="term" value="P:DNA-templated transcription termination"/>
    <property type="evidence" value="ECO:0007669"/>
    <property type="project" value="UniProtKB-KW"/>
</dbReference>
<accession>A0A9Q0JM21</accession>
<sequence>MLRLSLHPPFRTRLLVFPISSQLCPTLAFLRSLGFAPDSQSSLLLVYDVEHSLLHKIHFLQGLGFSKEEVKMVVVMSPTPLSLSYSVVGNLRAKADYFLGQLKGDLE</sequence>
<comment type="caution">
    <text evidence="4">The sequence shown here is derived from an EMBL/GenBank/DDBJ whole genome shotgun (WGS) entry which is preliminary data.</text>
</comment>
<dbReference type="Proteomes" id="UP001141552">
    <property type="component" value="Unassembled WGS sequence"/>
</dbReference>
<evidence type="ECO:0000256" key="2">
    <source>
        <dbReference type="ARBA" id="ARBA00022472"/>
    </source>
</evidence>
<keyword evidence="5" id="KW-1185">Reference proteome</keyword>
<dbReference type="Pfam" id="PF02536">
    <property type="entry name" value="mTERF"/>
    <property type="match status" value="1"/>
</dbReference>
<evidence type="ECO:0000256" key="3">
    <source>
        <dbReference type="ARBA" id="ARBA00022946"/>
    </source>
</evidence>
<evidence type="ECO:0000256" key="1">
    <source>
        <dbReference type="ARBA" id="ARBA00007692"/>
    </source>
</evidence>
<organism evidence="4 5">
    <name type="scientific">Turnera subulata</name>
    <dbReference type="NCBI Taxonomy" id="218843"/>
    <lineage>
        <taxon>Eukaryota</taxon>
        <taxon>Viridiplantae</taxon>
        <taxon>Streptophyta</taxon>
        <taxon>Embryophyta</taxon>
        <taxon>Tracheophyta</taxon>
        <taxon>Spermatophyta</taxon>
        <taxon>Magnoliopsida</taxon>
        <taxon>eudicotyledons</taxon>
        <taxon>Gunneridae</taxon>
        <taxon>Pentapetalae</taxon>
        <taxon>rosids</taxon>
        <taxon>fabids</taxon>
        <taxon>Malpighiales</taxon>
        <taxon>Passifloraceae</taxon>
        <taxon>Turnera</taxon>
    </lineage>
</organism>
<dbReference type="AlphaFoldDB" id="A0A9Q0JM21"/>
<evidence type="ECO:0000313" key="4">
    <source>
        <dbReference type="EMBL" id="KAJ4846763.1"/>
    </source>
</evidence>
<keyword evidence="2" id="KW-0806">Transcription termination</keyword>
<gene>
    <name evidence="4" type="ORF">Tsubulata_032157</name>
</gene>
<dbReference type="Gene3D" id="1.25.70.10">
    <property type="entry name" value="Transcription termination factor 3, mitochondrial"/>
    <property type="match status" value="1"/>
</dbReference>
<dbReference type="EMBL" id="JAKUCV010001347">
    <property type="protein sequence ID" value="KAJ4846763.1"/>
    <property type="molecule type" value="Genomic_DNA"/>
</dbReference>
<keyword evidence="2" id="KW-0805">Transcription regulation</keyword>
<dbReference type="InterPro" id="IPR038538">
    <property type="entry name" value="MTERF_sf"/>
</dbReference>
<name>A0A9Q0JM21_9ROSI</name>
<dbReference type="InterPro" id="IPR003690">
    <property type="entry name" value="MTERF"/>
</dbReference>
<comment type="similarity">
    <text evidence="1">Belongs to the mTERF family.</text>
</comment>
<protein>
    <submittedName>
        <fullName evidence="4">Uncharacterized protein</fullName>
    </submittedName>
</protein>
<proteinExistence type="inferred from homology"/>
<keyword evidence="2" id="KW-0804">Transcription</keyword>
<dbReference type="GO" id="GO:0003676">
    <property type="term" value="F:nucleic acid binding"/>
    <property type="evidence" value="ECO:0007669"/>
    <property type="project" value="InterPro"/>
</dbReference>
<keyword evidence="3" id="KW-0809">Transit peptide</keyword>
<evidence type="ECO:0000313" key="5">
    <source>
        <dbReference type="Proteomes" id="UP001141552"/>
    </source>
</evidence>
<reference evidence="4" key="1">
    <citation type="submission" date="2022-02" db="EMBL/GenBank/DDBJ databases">
        <authorList>
            <person name="Henning P.M."/>
            <person name="McCubbin A.G."/>
            <person name="Shore J.S."/>
        </authorList>
    </citation>
    <scope>NUCLEOTIDE SEQUENCE</scope>
    <source>
        <strain evidence="4">F60SS</strain>
        <tissue evidence="4">Leaves</tissue>
    </source>
</reference>
<dbReference type="OrthoDB" id="637682at2759"/>
<reference evidence="4" key="2">
    <citation type="journal article" date="2023" name="Plants (Basel)">
        <title>Annotation of the Turnera subulata (Passifloraceae) Draft Genome Reveals the S-Locus Evolved after the Divergence of Turneroideae from Passifloroideae in a Stepwise Manner.</title>
        <authorList>
            <person name="Henning P.M."/>
            <person name="Roalson E.H."/>
            <person name="Mir W."/>
            <person name="McCubbin A.G."/>
            <person name="Shore J.S."/>
        </authorList>
    </citation>
    <scope>NUCLEOTIDE SEQUENCE</scope>
    <source>
        <strain evidence="4">F60SS</strain>
    </source>
</reference>